<feature type="compositionally biased region" description="Basic and acidic residues" evidence="1">
    <location>
        <begin position="46"/>
        <end position="63"/>
    </location>
</feature>
<accession>A0A542UIR3</accession>
<organism evidence="2 3">
    <name type="scientific">Streptomyces puniciscabiei</name>
    <dbReference type="NCBI Taxonomy" id="164348"/>
    <lineage>
        <taxon>Bacteria</taxon>
        <taxon>Bacillati</taxon>
        <taxon>Actinomycetota</taxon>
        <taxon>Actinomycetes</taxon>
        <taxon>Kitasatosporales</taxon>
        <taxon>Streptomycetaceae</taxon>
        <taxon>Streptomyces</taxon>
    </lineage>
</organism>
<dbReference type="Proteomes" id="UP000318103">
    <property type="component" value="Unassembled WGS sequence"/>
</dbReference>
<evidence type="ECO:0000313" key="3">
    <source>
        <dbReference type="Proteomes" id="UP000318103"/>
    </source>
</evidence>
<reference evidence="2 3" key="1">
    <citation type="submission" date="2019-06" db="EMBL/GenBank/DDBJ databases">
        <title>Sequencing the genomes of 1000 actinobacteria strains.</title>
        <authorList>
            <person name="Klenk H.-P."/>
        </authorList>
    </citation>
    <scope>NUCLEOTIDE SEQUENCE [LARGE SCALE GENOMIC DNA]</scope>
    <source>
        <strain evidence="2 3">DSM 41929</strain>
    </source>
</reference>
<dbReference type="GO" id="GO:0003677">
    <property type="term" value="F:DNA binding"/>
    <property type="evidence" value="ECO:0007669"/>
    <property type="project" value="InterPro"/>
</dbReference>
<evidence type="ECO:0000313" key="2">
    <source>
        <dbReference type="EMBL" id="TQK98964.1"/>
    </source>
</evidence>
<proteinExistence type="predicted"/>
<dbReference type="Gene3D" id="1.10.443.10">
    <property type="entry name" value="Intergrase catalytic core"/>
    <property type="match status" value="1"/>
</dbReference>
<sequence length="164" mass="17997">MVERNSLPISIWKAPGEGRPAPAGHRHAPRRQASGGLVPEAQPPDPQRRHEVRDAPAHCGPRPEEAVALRVEDVTLPEPDADGQWCELPGHPALTRILRQHIEDEQLQPGDLLLQGESGGILAGSVIRRTWRCARKTDLPVVYETCACLCHSASDRSTLVEAQR</sequence>
<keyword evidence="3" id="KW-1185">Reference proteome</keyword>
<dbReference type="InterPro" id="IPR013762">
    <property type="entry name" value="Integrase-like_cat_sf"/>
</dbReference>
<dbReference type="AlphaFoldDB" id="A0A542UIR3"/>
<evidence type="ECO:0000256" key="1">
    <source>
        <dbReference type="SAM" id="MobiDB-lite"/>
    </source>
</evidence>
<protein>
    <submittedName>
        <fullName evidence="2">Uncharacterized protein</fullName>
    </submittedName>
</protein>
<feature type="region of interest" description="Disordered" evidence="1">
    <location>
        <begin position="1"/>
        <end position="63"/>
    </location>
</feature>
<dbReference type="EMBL" id="VFNX01000001">
    <property type="protein sequence ID" value="TQK98964.1"/>
    <property type="molecule type" value="Genomic_DNA"/>
</dbReference>
<name>A0A542UIR3_9ACTN</name>
<dbReference type="GO" id="GO:0006310">
    <property type="term" value="P:DNA recombination"/>
    <property type="evidence" value="ECO:0007669"/>
    <property type="project" value="InterPro"/>
</dbReference>
<gene>
    <name evidence="2" type="ORF">FB563_4012</name>
</gene>
<comment type="caution">
    <text evidence="2">The sequence shown here is derived from an EMBL/GenBank/DDBJ whole genome shotgun (WGS) entry which is preliminary data.</text>
</comment>
<dbReference type="GO" id="GO:0015074">
    <property type="term" value="P:DNA integration"/>
    <property type="evidence" value="ECO:0007669"/>
    <property type="project" value="InterPro"/>
</dbReference>